<name>A0A919KA62_9ACTN</name>
<dbReference type="EMBL" id="BOMW01000006">
    <property type="protein sequence ID" value="GIF02839.1"/>
    <property type="molecule type" value="Genomic_DNA"/>
</dbReference>
<evidence type="ECO:0000313" key="3">
    <source>
        <dbReference type="EMBL" id="GIF02839.1"/>
    </source>
</evidence>
<evidence type="ECO:0008006" key="5">
    <source>
        <dbReference type="Google" id="ProtNLM"/>
    </source>
</evidence>
<dbReference type="Pfam" id="PF04012">
    <property type="entry name" value="PspA_IM30"/>
    <property type="match status" value="1"/>
</dbReference>
<dbReference type="AlphaFoldDB" id="A0A919KA62"/>
<protein>
    <recommendedName>
        <fullName evidence="5">Phage shock protein A (PspA) family protein</fullName>
    </recommendedName>
</protein>
<keyword evidence="4" id="KW-1185">Reference proteome</keyword>
<dbReference type="InterPro" id="IPR007157">
    <property type="entry name" value="PspA_VIPP1"/>
</dbReference>
<reference evidence="3" key="1">
    <citation type="submission" date="2021-01" db="EMBL/GenBank/DDBJ databases">
        <title>Whole genome shotgun sequence of Actinoplanes siamensis NBRC 109076.</title>
        <authorList>
            <person name="Komaki H."/>
            <person name="Tamura T."/>
        </authorList>
    </citation>
    <scope>NUCLEOTIDE SEQUENCE</scope>
    <source>
        <strain evidence="3">NBRC 109076</strain>
    </source>
</reference>
<feature type="region of interest" description="Disordered" evidence="2">
    <location>
        <begin position="266"/>
        <end position="312"/>
    </location>
</feature>
<dbReference type="Proteomes" id="UP000629619">
    <property type="component" value="Unassembled WGS sequence"/>
</dbReference>
<evidence type="ECO:0000256" key="2">
    <source>
        <dbReference type="SAM" id="MobiDB-lite"/>
    </source>
</evidence>
<evidence type="ECO:0000313" key="4">
    <source>
        <dbReference type="Proteomes" id="UP000629619"/>
    </source>
</evidence>
<accession>A0A919KA62</accession>
<sequence length="312" mass="34048">MVSRRRRDSSRLDATDRATLRGYREMANPFVKGWHYMMALFGAKIDEYADPKVQIQQAIEDAQRQHQALVQQAAAVIGNQRQLEMKLSRQMSEVEKLQGMARQALVLADRARAAGDESEAQKYEQTAQTLATQLVSGEQSMEDLKTLHDQALAAAGQARKAVENNAMVLQQRIAERSRLLSQLEQAKMQETVAKSLESMSQLAAPGNTPSLDQVRDKIEQRYANAMGRAELASNSVEGRMLEVQKSSLDLAGSSRLEQIRASMAGEKLGGAAGQPAVGQQAETPAADPAGVARLDEIRASMNQKRGDTTAAG</sequence>
<proteinExistence type="inferred from homology"/>
<comment type="similarity">
    <text evidence="1">Belongs to the PspA/Vipp/IM30 family.</text>
</comment>
<organism evidence="3 4">
    <name type="scientific">Actinoplanes siamensis</name>
    <dbReference type="NCBI Taxonomy" id="1223317"/>
    <lineage>
        <taxon>Bacteria</taxon>
        <taxon>Bacillati</taxon>
        <taxon>Actinomycetota</taxon>
        <taxon>Actinomycetes</taxon>
        <taxon>Micromonosporales</taxon>
        <taxon>Micromonosporaceae</taxon>
        <taxon>Actinoplanes</taxon>
    </lineage>
</organism>
<gene>
    <name evidence="3" type="ORF">Asi03nite_03770</name>
</gene>
<comment type="caution">
    <text evidence="3">The sequence shown here is derived from an EMBL/GenBank/DDBJ whole genome shotgun (WGS) entry which is preliminary data.</text>
</comment>
<evidence type="ECO:0000256" key="1">
    <source>
        <dbReference type="ARBA" id="ARBA00043985"/>
    </source>
</evidence>